<dbReference type="Gene3D" id="3.30.559.10">
    <property type="entry name" value="Chloramphenicol acetyltransferase-like domain"/>
    <property type="match status" value="1"/>
</dbReference>
<feature type="domain" description="O-acyltransferase WSD1-like N-terminal" evidence="11">
    <location>
        <begin position="4"/>
        <end position="258"/>
    </location>
</feature>
<organism evidence="13 14">
    <name type="scientific">Spongiibacter pelagi</name>
    <dbReference type="NCBI Taxonomy" id="2760804"/>
    <lineage>
        <taxon>Bacteria</taxon>
        <taxon>Pseudomonadati</taxon>
        <taxon>Pseudomonadota</taxon>
        <taxon>Gammaproteobacteria</taxon>
        <taxon>Cellvibrionales</taxon>
        <taxon>Spongiibacteraceae</taxon>
        <taxon>Spongiibacter</taxon>
    </lineage>
</organism>
<dbReference type="GO" id="GO:0001666">
    <property type="term" value="P:response to hypoxia"/>
    <property type="evidence" value="ECO:0007669"/>
    <property type="project" value="TreeGrafter"/>
</dbReference>
<evidence type="ECO:0000256" key="10">
    <source>
        <dbReference type="ARBA" id="ARBA00048109"/>
    </source>
</evidence>
<evidence type="ECO:0000259" key="11">
    <source>
        <dbReference type="Pfam" id="PF03007"/>
    </source>
</evidence>
<evidence type="ECO:0000256" key="6">
    <source>
        <dbReference type="ARBA" id="ARBA00022679"/>
    </source>
</evidence>
<evidence type="ECO:0000256" key="2">
    <source>
        <dbReference type="ARBA" id="ARBA00005189"/>
    </source>
</evidence>
<evidence type="ECO:0000256" key="8">
    <source>
        <dbReference type="ARBA" id="ARBA00023098"/>
    </source>
</evidence>
<keyword evidence="6" id="KW-0808">Transferase</keyword>
<comment type="caution">
    <text evidence="13">The sequence shown here is derived from an EMBL/GenBank/DDBJ whole genome shotgun (WGS) entry which is preliminary data.</text>
</comment>
<dbReference type="Pfam" id="PF06974">
    <property type="entry name" value="WS_DGAT_C"/>
    <property type="match status" value="1"/>
</dbReference>
<comment type="pathway">
    <text evidence="1">Glycerolipid metabolism; triacylglycerol biosynthesis.</text>
</comment>
<dbReference type="GO" id="GO:0019432">
    <property type="term" value="P:triglyceride biosynthetic process"/>
    <property type="evidence" value="ECO:0007669"/>
    <property type="project" value="TreeGrafter"/>
</dbReference>
<keyword evidence="8" id="KW-0443">Lipid metabolism</keyword>
<evidence type="ECO:0000313" key="13">
    <source>
        <dbReference type="EMBL" id="MBD2859845.1"/>
    </source>
</evidence>
<evidence type="ECO:0000259" key="12">
    <source>
        <dbReference type="Pfam" id="PF06974"/>
    </source>
</evidence>
<dbReference type="EMBL" id="JACXLD010000007">
    <property type="protein sequence ID" value="MBD2859845.1"/>
    <property type="molecule type" value="Genomic_DNA"/>
</dbReference>
<comment type="pathway">
    <text evidence="2">Lipid metabolism.</text>
</comment>
<dbReference type="AlphaFoldDB" id="A0A927C215"/>
<keyword evidence="9" id="KW-0012">Acyltransferase</keyword>
<dbReference type="InterPro" id="IPR023213">
    <property type="entry name" value="CAT-like_dom_sf"/>
</dbReference>
<keyword evidence="14" id="KW-1185">Reference proteome</keyword>
<comment type="similarity">
    <text evidence="3">Belongs to the long-chain O-acyltransferase family.</text>
</comment>
<dbReference type="GO" id="GO:0006071">
    <property type="term" value="P:glycerol metabolic process"/>
    <property type="evidence" value="ECO:0007669"/>
    <property type="project" value="UniProtKB-KW"/>
</dbReference>
<dbReference type="InterPro" id="IPR004255">
    <property type="entry name" value="O-acyltransferase_WSD1_N"/>
</dbReference>
<keyword evidence="7" id="KW-0319">Glycerol metabolism</keyword>
<evidence type="ECO:0000256" key="5">
    <source>
        <dbReference type="ARBA" id="ARBA00022516"/>
    </source>
</evidence>
<dbReference type="Pfam" id="PF03007">
    <property type="entry name" value="WS_DGAT_cat"/>
    <property type="match status" value="1"/>
</dbReference>
<name>A0A927C215_9GAMM</name>
<dbReference type="InterPro" id="IPR045034">
    <property type="entry name" value="O-acyltransferase_WSD1-like"/>
</dbReference>
<dbReference type="Proteomes" id="UP000610558">
    <property type="component" value="Unassembled WGS sequence"/>
</dbReference>
<dbReference type="NCBIfam" id="TIGR02946">
    <property type="entry name" value="acyl_WS_DGAT"/>
    <property type="match status" value="1"/>
</dbReference>
<evidence type="ECO:0000256" key="9">
    <source>
        <dbReference type="ARBA" id="ARBA00023315"/>
    </source>
</evidence>
<evidence type="ECO:0000256" key="3">
    <source>
        <dbReference type="ARBA" id="ARBA00009587"/>
    </source>
</evidence>
<dbReference type="SUPFAM" id="SSF52777">
    <property type="entry name" value="CoA-dependent acyltransferases"/>
    <property type="match status" value="1"/>
</dbReference>
<evidence type="ECO:0000256" key="7">
    <source>
        <dbReference type="ARBA" id="ARBA00022798"/>
    </source>
</evidence>
<comment type="catalytic activity">
    <reaction evidence="10">
        <text>an acyl-CoA + a 1,2-diacyl-sn-glycerol = a triacyl-sn-glycerol + CoA</text>
        <dbReference type="Rhea" id="RHEA:10868"/>
        <dbReference type="ChEBI" id="CHEBI:17815"/>
        <dbReference type="ChEBI" id="CHEBI:57287"/>
        <dbReference type="ChEBI" id="CHEBI:58342"/>
        <dbReference type="ChEBI" id="CHEBI:64615"/>
        <dbReference type="EC" id="2.3.1.20"/>
    </reaction>
</comment>
<evidence type="ECO:0000256" key="1">
    <source>
        <dbReference type="ARBA" id="ARBA00004771"/>
    </source>
</evidence>
<dbReference type="GO" id="GO:0051701">
    <property type="term" value="P:biological process involved in interaction with host"/>
    <property type="evidence" value="ECO:0007669"/>
    <property type="project" value="TreeGrafter"/>
</dbReference>
<accession>A0A927C215</accession>
<evidence type="ECO:0000256" key="4">
    <source>
        <dbReference type="ARBA" id="ARBA00013244"/>
    </source>
</evidence>
<dbReference type="RefSeq" id="WP_190766089.1">
    <property type="nucleotide sequence ID" value="NZ_JACXLD010000007.1"/>
</dbReference>
<keyword evidence="5" id="KW-0444">Lipid biosynthesis</keyword>
<dbReference type="InterPro" id="IPR009721">
    <property type="entry name" value="O-acyltransferase_WSD1_C"/>
</dbReference>
<gene>
    <name evidence="13" type="ORF">IB286_12600</name>
</gene>
<proteinExistence type="inferred from homology"/>
<protein>
    <recommendedName>
        <fullName evidence="4">diacylglycerol O-acyltransferase</fullName>
        <ecNumber evidence="4">2.3.1.20</ecNumber>
    </recommendedName>
</protein>
<dbReference type="GO" id="GO:0005886">
    <property type="term" value="C:plasma membrane"/>
    <property type="evidence" value="ECO:0007669"/>
    <property type="project" value="TreeGrafter"/>
</dbReference>
<dbReference type="GO" id="GO:0071731">
    <property type="term" value="P:response to nitric oxide"/>
    <property type="evidence" value="ECO:0007669"/>
    <property type="project" value="TreeGrafter"/>
</dbReference>
<dbReference type="PANTHER" id="PTHR31650">
    <property type="entry name" value="O-ACYLTRANSFERASE (WSD1-LIKE) FAMILY PROTEIN"/>
    <property type="match status" value="1"/>
</dbReference>
<reference evidence="13" key="1">
    <citation type="submission" date="2020-09" db="EMBL/GenBank/DDBJ databases">
        <authorList>
            <person name="Yoon J.-W."/>
        </authorList>
    </citation>
    <scope>NUCLEOTIDE SEQUENCE</scope>
    <source>
        <strain evidence="13">KMU-158</strain>
    </source>
</reference>
<dbReference type="EC" id="2.3.1.20" evidence="4"/>
<dbReference type="InterPro" id="IPR014292">
    <property type="entry name" value="Acyl_transf_WS/DGAT"/>
</dbReference>
<sequence length="449" mass="48332">MRLLSSVDYMFVRLETPNTPMHIGAVATFKLPEDAGPTYVRDLRDAIGTMEERPFPFNAVISPGLAGLAARWQDVRPDPSYHVRLSALPSPGGEAELGALVELLHSSPLDMSKPLWECHLIEGLSDNRFALYFKAHHGAVDGMGAMNLIKAWFSTEPNGTPLGFTSVHNTPEETGVTRALVKAVASRAASGIRTLPEVLGRIAKMSWGKNAMVPASLSTPRTLFNTKLTRHRRVSTQLLELDRLKSVAKATGTTVNDVLLASVSGALRRYLMEAGALPNNSLTVSIPVGFDRDETTLNAAAGFVAPIGTEIADPLERVKRISAATKRGKQDMLSMSSEAQQQFTLLGLVPLFASQKTGRLVTLPPLFNFTVSNVVLSPDPLYLGGAELELFVPASFLVDGYGLNLTLVGYNGKVALGYIGCRDVIPHLQRLGPFTSEAFAELEKAAGLG</sequence>
<feature type="domain" description="O-acyltransferase WSD1 C-terminal" evidence="12">
    <location>
        <begin position="298"/>
        <end position="442"/>
    </location>
</feature>
<dbReference type="PANTHER" id="PTHR31650:SF1">
    <property type="entry name" value="WAX ESTER SYNTHASE_DIACYLGLYCEROL ACYLTRANSFERASE 4-RELATED"/>
    <property type="match status" value="1"/>
</dbReference>
<dbReference type="GO" id="GO:0004144">
    <property type="term" value="F:diacylglycerol O-acyltransferase activity"/>
    <property type="evidence" value="ECO:0007669"/>
    <property type="project" value="UniProtKB-EC"/>
</dbReference>
<evidence type="ECO:0000313" key="14">
    <source>
        <dbReference type="Proteomes" id="UP000610558"/>
    </source>
</evidence>